<keyword evidence="3" id="KW-1185">Reference proteome</keyword>
<gene>
    <name evidence="2" type="ORF">CVIRNUC_000757</name>
</gene>
<reference evidence="2 3" key="1">
    <citation type="submission" date="2023-10" db="EMBL/GenBank/DDBJ databases">
        <authorList>
            <person name="Maclean D."/>
            <person name="Macfadyen A."/>
        </authorList>
    </citation>
    <scope>NUCLEOTIDE SEQUENCE [LARGE SCALE GENOMIC DNA]</scope>
</reference>
<dbReference type="AlphaFoldDB" id="A0AAV1HUN3"/>
<proteinExistence type="predicted"/>
<evidence type="ECO:0000313" key="3">
    <source>
        <dbReference type="Proteomes" id="UP001314263"/>
    </source>
</evidence>
<accession>A0AAV1HUN3</accession>
<feature type="region of interest" description="Disordered" evidence="1">
    <location>
        <begin position="248"/>
        <end position="299"/>
    </location>
</feature>
<comment type="caution">
    <text evidence="2">The sequence shown here is derived from an EMBL/GenBank/DDBJ whole genome shotgun (WGS) entry which is preliminary data.</text>
</comment>
<sequence>MANLPQRRRDSTMPPGLRRTASVVKRSSLVGGARRPSALASEPAAAIQTGTAGAPQAQSARSSITAAVSAAVASDKMIAPQPTEAARPKSGILLEKGANGMPSRQRASAIKNGRVSQVQGMQRASAITARRSSAVVSQNLGAILGKVNGAAGIAGDPAEAAAAGLMLEMPVASKAHSQAFFPELIVLTKAITERVSSLAALAGEARQASKRDSQARLQAGKACDAEFRQGVRRATWVGPAWMPEAYSQQAVDSGQKAGQQGAGGLQPRLQTHMSHPPELPDTPGQPATDELEESQDCDGVIGRDFLKHRAAKLLAAAARQREREHDSAAGAG</sequence>
<protein>
    <submittedName>
        <fullName evidence="2">Uncharacterized protein</fullName>
    </submittedName>
</protein>
<dbReference type="Proteomes" id="UP001314263">
    <property type="component" value="Unassembled WGS sequence"/>
</dbReference>
<dbReference type="EMBL" id="CAUYUE010000001">
    <property type="protein sequence ID" value="CAK0736508.1"/>
    <property type="molecule type" value="Genomic_DNA"/>
</dbReference>
<organism evidence="2 3">
    <name type="scientific">Coccomyxa viridis</name>
    <dbReference type="NCBI Taxonomy" id="1274662"/>
    <lineage>
        <taxon>Eukaryota</taxon>
        <taxon>Viridiplantae</taxon>
        <taxon>Chlorophyta</taxon>
        <taxon>core chlorophytes</taxon>
        <taxon>Trebouxiophyceae</taxon>
        <taxon>Trebouxiophyceae incertae sedis</taxon>
        <taxon>Coccomyxaceae</taxon>
        <taxon>Coccomyxa</taxon>
    </lineage>
</organism>
<evidence type="ECO:0000256" key="1">
    <source>
        <dbReference type="SAM" id="MobiDB-lite"/>
    </source>
</evidence>
<evidence type="ECO:0000313" key="2">
    <source>
        <dbReference type="EMBL" id="CAK0736508.1"/>
    </source>
</evidence>
<feature type="compositionally biased region" description="Low complexity" evidence="1">
    <location>
        <begin position="254"/>
        <end position="270"/>
    </location>
</feature>
<name>A0AAV1HUN3_9CHLO</name>